<feature type="transmembrane region" description="Helical" evidence="1">
    <location>
        <begin position="47"/>
        <end position="70"/>
    </location>
</feature>
<feature type="transmembrane region" description="Helical" evidence="1">
    <location>
        <begin position="126"/>
        <end position="146"/>
    </location>
</feature>
<protein>
    <submittedName>
        <fullName evidence="2">RsiW-degrading membrane proteinase PrsW (M82 family)</fullName>
    </submittedName>
</protein>
<feature type="transmembrane region" description="Helical" evidence="1">
    <location>
        <begin position="82"/>
        <end position="106"/>
    </location>
</feature>
<dbReference type="AlphaFoldDB" id="A0A4Q7ZJ14"/>
<dbReference type="EMBL" id="SHKY01000001">
    <property type="protein sequence ID" value="RZU50860.1"/>
    <property type="molecule type" value="Genomic_DNA"/>
</dbReference>
<comment type="caution">
    <text evidence="2">The sequence shown here is derived from an EMBL/GenBank/DDBJ whole genome shotgun (WGS) entry which is preliminary data.</text>
</comment>
<proteinExistence type="predicted"/>
<accession>A0A4Q7ZJ14</accession>
<evidence type="ECO:0000313" key="2">
    <source>
        <dbReference type="EMBL" id="RZU50860.1"/>
    </source>
</evidence>
<dbReference type="PANTHER" id="PTHR36844">
    <property type="entry name" value="PROTEASE PRSW"/>
    <property type="match status" value="1"/>
</dbReference>
<keyword evidence="3" id="KW-1185">Reference proteome</keyword>
<sequence>MTAHAPVQPGGLSPARLVRQPACWIVAALLVAGGLRIAQIGGRFVTAFPLATLTATVLFALLAVPFWLFVTELDFLEREPTVLLVAALAWGGLVATAVSIPAGAALEDIVAKLTSPGFAAGWGSALTGPTVEEIAKTLGVVAIVLIARSQINSVLDGIVYGAMVGLGFQIVEDIVFSLGAVAVAGRTDDVQPVVATFLLRGFLAGVWSHTLFGALAGAGIGYLVVGTDRSRPARLGVALLAVFGAWCAHVLWNAPLFGDGFGNGATGLLAVLVFKGLPPLLLILLLVRRAHDREADFYTAHLARLRDPGLITPGELAVLRSGAQRAAARRHARIRYGRRGSLAVRRLQQAQARLAVELSRAWALASAGGPPIAAGAVVGNEAASQVAAVLRRCAEVRAQRAVLSGLGLREAVAPRTGPDAWVRRAWVLVTVAFAVVVVWAALAALDGG</sequence>
<dbReference type="OrthoDB" id="9785431at2"/>
<feature type="transmembrane region" description="Helical" evidence="1">
    <location>
        <begin position="158"/>
        <end position="184"/>
    </location>
</feature>
<gene>
    <name evidence="2" type="ORF">EV385_2652</name>
</gene>
<reference evidence="2 3" key="1">
    <citation type="submission" date="2019-02" db="EMBL/GenBank/DDBJ databases">
        <title>Sequencing the genomes of 1000 actinobacteria strains.</title>
        <authorList>
            <person name="Klenk H.-P."/>
        </authorList>
    </citation>
    <scope>NUCLEOTIDE SEQUENCE [LARGE SCALE GENOMIC DNA]</scope>
    <source>
        <strain evidence="2 3">DSM 45162</strain>
    </source>
</reference>
<organism evidence="2 3">
    <name type="scientific">Krasilnikovia cinnamomea</name>
    <dbReference type="NCBI Taxonomy" id="349313"/>
    <lineage>
        <taxon>Bacteria</taxon>
        <taxon>Bacillati</taxon>
        <taxon>Actinomycetota</taxon>
        <taxon>Actinomycetes</taxon>
        <taxon>Micromonosporales</taxon>
        <taxon>Micromonosporaceae</taxon>
        <taxon>Krasilnikovia</taxon>
    </lineage>
</organism>
<dbReference type="RefSeq" id="WP_130509726.1">
    <property type="nucleotide sequence ID" value="NZ_SHKY01000001.1"/>
</dbReference>
<keyword evidence="1" id="KW-1133">Transmembrane helix</keyword>
<feature type="transmembrane region" description="Helical" evidence="1">
    <location>
        <begin position="204"/>
        <end position="225"/>
    </location>
</feature>
<keyword evidence="1" id="KW-0472">Membrane</keyword>
<evidence type="ECO:0000256" key="1">
    <source>
        <dbReference type="SAM" id="Phobius"/>
    </source>
</evidence>
<dbReference type="InterPro" id="IPR026898">
    <property type="entry name" value="PrsW"/>
</dbReference>
<feature type="transmembrane region" description="Helical" evidence="1">
    <location>
        <begin position="264"/>
        <end position="287"/>
    </location>
</feature>
<evidence type="ECO:0000313" key="3">
    <source>
        <dbReference type="Proteomes" id="UP000292564"/>
    </source>
</evidence>
<feature type="transmembrane region" description="Helical" evidence="1">
    <location>
        <begin position="21"/>
        <end position="41"/>
    </location>
</feature>
<keyword evidence="1" id="KW-0812">Transmembrane</keyword>
<feature type="transmembrane region" description="Helical" evidence="1">
    <location>
        <begin position="232"/>
        <end position="252"/>
    </location>
</feature>
<dbReference type="Proteomes" id="UP000292564">
    <property type="component" value="Unassembled WGS sequence"/>
</dbReference>
<feature type="transmembrane region" description="Helical" evidence="1">
    <location>
        <begin position="425"/>
        <end position="445"/>
    </location>
</feature>
<dbReference type="GO" id="GO:0008233">
    <property type="term" value="F:peptidase activity"/>
    <property type="evidence" value="ECO:0007669"/>
    <property type="project" value="InterPro"/>
</dbReference>
<name>A0A4Q7ZJ14_9ACTN</name>
<dbReference type="PANTHER" id="PTHR36844:SF1">
    <property type="entry name" value="PROTEASE PRSW"/>
    <property type="match status" value="1"/>
</dbReference>
<dbReference type="Pfam" id="PF13367">
    <property type="entry name" value="PrsW-protease"/>
    <property type="match status" value="1"/>
</dbReference>